<evidence type="ECO:0000313" key="6">
    <source>
        <dbReference type="EMBL" id="ADL18687.1"/>
    </source>
</evidence>
<dbReference type="STRING" id="666510.ASAC_0280"/>
<keyword evidence="3 4" id="KW-0548">Nucleotidyltransferase</keyword>
<keyword evidence="7" id="KW-1185">Reference proteome</keyword>
<evidence type="ECO:0000256" key="4">
    <source>
        <dbReference type="HAMAP-Rule" id="MF_00243"/>
    </source>
</evidence>
<organism evidence="6 7">
    <name type="scientific">Acidilobus saccharovorans (strain DSM 16705 / JCM 18335 / VKM B-2471 / 345-15)</name>
    <dbReference type="NCBI Taxonomy" id="666510"/>
    <lineage>
        <taxon>Archaea</taxon>
        <taxon>Thermoproteota</taxon>
        <taxon>Thermoprotei</taxon>
        <taxon>Acidilobales</taxon>
        <taxon>Acidilobaceae</taxon>
        <taxon>Acidilobus</taxon>
    </lineage>
</organism>
<reference evidence="6 7" key="1">
    <citation type="journal article" date="2010" name="Appl. Environ. Microbiol.">
        <title>The genome sequence of the crenarchaeon Acidilobus saccharovorans supports a new order, Acidilobales, and suggests an important ecological role in terrestrial acidic hot springs.</title>
        <authorList>
            <person name="Mardanov A.V."/>
            <person name="Svetlitchnyi V.A."/>
            <person name="Beletsky A.V."/>
            <person name="Prokofeva M.I."/>
            <person name="Bonch-Osmolovskaya E.A."/>
            <person name="Ravin N.V."/>
            <person name="Skryabin K.G."/>
        </authorList>
    </citation>
    <scope>NUCLEOTIDE SEQUENCE [LARGE SCALE GENOMIC DNA]</scope>
    <source>
        <strain evidence="7">DSM 16705 / JCM 18335 / VKM B-2471 / 345-15</strain>
    </source>
</reference>
<dbReference type="AlphaFoldDB" id="D9Q049"/>
<comment type="subcellular location">
    <subcellularLocation>
        <location evidence="4">Cytoplasm</location>
    </subcellularLocation>
</comment>
<keyword evidence="4" id="KW-0547">Nucleotide-binding</keyword>
<comment type="pathway">
    <text evidence="4">Cofactor biosynthesis; NAD(+) biosynthesis; NAD(+) from nicotinamide D-ribonucleotide: step 1/1.</text>
</comment>
<dbReference type="KEGG" id="asc:ASAC_0280"/>
<dbReference type="SUPFAM" id="SSF52374">
    <property type="entry name" value="Nucleotidylyl transferase"/>
    <property type="match status" value="1"/>
</dbReference>
<dbReference type="UniPathway" id="UPA00253">
    <property type="reaction ID" value="UER00600"/>
</dbReference>
<dbReference type="NCBIfam" id="TIGR00125">
    <property type="entry name" value="cyt_tran_rel"/>
    <property type="match status" value="1"/>
</dbReference>
<comment type="similarity">
    <text evidence="1 4">Belongs to the archaeal NMN adenylyltransferase family.</text>
</comment>
<evidence type="ECO:0000313" key="7">
    <source>
        <dbReference type="Proteomes" id="UP000000346"/>
    </source>
</evidence>
<dbReference type="HOGENOM" id="CLU_108783_0_0_2"/>
<dbReference type="EC" id="2.7.7.1" evidence="4"/>
<dbReference type="InterPro" id="IPR004821">
    <property type="entry name" value="Cyt_trans-like"/>
</dbReference>
<dbReference type="GO" id="GO:0005737">
    <property type="term" value="C:cytoplasm"/>
    <property type="evidence" value="ECO:0007669"/>
    <property type="project" value="UniProtKB-SubCell"/>
</dbReference>
<dbReference type="RefSeq" id="WP_013266199.1">
    <property type="nucleotide sequence ID" value="NC_014374.1"/>
</dbReference>
<dbReference type="InParanoid" id="D9Q049"/>
<dbReference type="HAMAP" id="MF_00243">
    <property type="entry name" value="NMN_adenylyltr"/>
    <property type="match status" value="1"/>
</dbReference>
<dbReference type="eggNOG" id="arCOG00972">
    <property type="taxonomic scope" value="Archaea"/>
</dbReference>
<dbReference type="InterPro" id="IPR006418">
    <property type="entry name" value="NMN_Atrans_arc"/>
</dbReference>
<gene>
    <name evidence="6" type="ordered locus">ASAC_0280</name>
</gene>
<dbReference type="PANTHER" id="PTHR21342:SF0">
    <property type="entry name" value="BIFUNCTIONAL NMN ADENYLYLTRANSFERASE_NUDIX HYDROLASE"/>
    <property type="match status" value="1"/>
</dbReference>
<dbReference type="PANTHER" id="PTHR21342">
    <property type="entry name" value="PHOSPHOPANTETHEINE ADENYLYLTRANSFERASE"/>
    <property type="match status" value="1"/>
</dbReference>
<keyword evidence="4" id="KW-0963">Cytoplasm</keyword>
<dbReference type="InterPro" id="IPR014729">
    <property type="entry name" value="Rossmann-like_a/b/a_fold"/>
</dbReference>
<comment type="catalytic activity">
    <reaction evidence="4">
        <text>beta-nicotinamide D-ribonucleotide + ATP + H(+) = diphosphate + NAD(+)</text>
        <dbReference type="Rhea" id="RHEA:21360"/>
        <dbReference type="ChEBI" id="CHEBI:14649"/>
        <dbReference type="ChEBI" id="CHEBI:15378"/>
        <dbReference type="ChEBI" id="CHEBI:30616"/>
        <dbReference type="ChEBI" id="CHEBI:33019"/>
        <dbReference type="ChEBI" id="CHEBI:57540"/>
        <dbReference type="EC" id="2.7.7.1"/>
    </reaction>
</comment>
<evidence type="ECO:0000256" key="2">
    <source>
        <dbReference type="ARBA" id="ARBA00022679"/>
    </source>
</evidence>
<dbReference type="GO" id="GO:0005524">
    <property type="term" value="F:ATP binding"/>
    <property type="evidence" value="ECO:0007669"/>
    <property type="project" value="UniProtKB-KW"/>
</dbReference>
<protein>
    <recommendedName>
        <fullName evidence="4">Nicotinamide-nucleotide adenylyltransferase</fullName>
        <ecNumber evidence="4">2.7.7.1</ecNumber>
    </recommendedName>
    <alternativeName>
        <fullName evidence="4">NAD(+) diphosphorylase</fullName>
    </alternativeName>
    <alternativeName>
        <fullName evidence="4">NAD(+) pyrophosphorylase</fullName>
    </alternativeName>
    <alternativeName>
        <fullName evidence="4">NMN adenylyltransferase</fullName>
    </alternativeName>
</protein>
<keyword evidence="2 4" id="KW-0808">Transferase</keyword>
<evidence type="ECO:0000259" key="5">
    <source>
        <dbReference type="Pfam" id="PF01467"/>
    </source>
</evidence>
<keyword evidence="4" id="KW-0067">ATP-binding</keyword>
<dbReference type="NCBIfam" id="NF002243">
    <property type="entry name" value="PRK01153.1"/>
    <property type="match status" value="1"/>
</dbReference>
<keyword evidence="4" id="KW-0662">Pyridine nucleotide biosynthesis</keyword>
<feature type="domain" description="Cytidyltransferase-like" evidence="5">
    <location>
        <begin position="3"/>
        <end position="133"/>
    </location>
</feature>
<dbReference type="Gene3D" id="3.40.50.620">
    <property type="entry name" value="HUPs"/>
    <property type="match status" value="1"/>
</dbReference>
<proteinExistence type="inferred from homology"/>
<accession>D9Q049</accession>
<dbReference type="GO" id="GO:0009435">
    <property type="term" value="P:NAD+ biosynthetic process"/>
    <property type="evidence" value="ECO:0007669"/>
    <property type="project" value="UniProtKB-UniRule"/>
</dbReference>
<evidence type="ECO:0000256" key="1">
    <source>
        <dbReference type="ARBA" id="ARBA00010124"/>
    </source>
</evidence>
<evidence type="ECO:0000256" key="3">
    <source>
        <dbReference type="ARBA" id="ARBA00022695"/>
    </source>
</evidence>
<sequence>MLLYGRFQPFHRGHVSLVKWALSQGFDEVVILVGMASENYTVRNPFTAGERIEMARLSAKDENISLDRIVTATIETLEVSIGCAYYVLSYVPKVKAIMTRNPVIGKAFSDAGIEVISPPTFNREEWRGERIRAMIARGDPKWKEYVTPSVAKFIEEIGGVDRIRKISSED</sequence>
<dbReference type="Pfam" id="PF01467">
    <property type="entry name" value="CTP_transf_like"/>
    <property type="match status" value="1"/>
</dbReference>
<dbReference type="Proteomes" id="UP000000346">
    <property type="component" value="Chromosome"/>
</dbReference>
<dbReference type="GeneID" id="9498503"/>
<dbReference type="EMBL" id="CP001742">
    <property type="protein sequence ID" value="ADL18687.1"/>
    <property type="molecule type" value="Genomic_DNA"/>
</dbReference>
<dbReference type="GO" id="GO:0000309">
    <property type="term" value="F:nicotinamide-nucleotide adenylyltransferase activity"/>
    <property type="evidence" value="ECO:0007669"/>
    <property type="project" value="UniProtKB-UniRule"/>
</dbReference>
<dbReference type="FunCoup" id="D9Q049">
    <property type="interactions" value="5"/>
</dbReference>
<name>D9Q049_ACIS3</name>
<keyword evidence="4" id="KW-0520">NAD</keyword>